<dbReference type="GeneID" id="34556860"/>
<gene>
    <name evidence="2" type="ORF">CORC01_03701</name>
</gene>
<dbReference type="Proteomes" id="UP000176998">
    <property type="component" value="Unassembled WGS sequence"/>
</dbReference>
<evidence type="ECO:0000313" key="3">
    <source>
        <dbReference type="Proteomes" id="UP000176998"/>
    </source>
</evidence>
<keyword evidence="1" id="KW-0812">Transmembrane</keyword>
<dbReference type="AlphaFoldDB" id="A0A1G4BHR2"/>
<sequence length="194" mass="22126">MGDWGHRVNIVEMQQMYLEAVQVSLVDMEVDIGRYEDSYVLDKVMRKNRVGPGEITNRPRRTYEDMELDAFPSGPWINEENPEPLGGTRNTSAKAVLRRNLWWKMIGAVVRSAFLVGPMWLLVLNRELYLKLGVARGFVFAFGLLMVGCVDRLEQVFIPTLRYAAVLMAFVGVMFDKQFPEGGGGWRFNGIFVV</sequence>
<evidence type="ECO:0000313" key="2">
    <source>
        <dbReference type="EMBL" id="OHF00873.1"/>
    </source>
</evidence>
<feature type="transmembrane region" description="Helical" evidence="1">
    <location>
        <begin position="156"/>
        <end position="175"/>
    </location>
</feature>
<accession>A0A1G4BHR2</accession>
<keyword evidence="1" id="KW-1133">Transmembrane helix</keyword>
<protein>
    <submittedName>
        <fullName evidence="2">Uncharacterized protein</fullName>
    </submittedName>
</protein>
<dbReference type="EMBL" id="MJBS01000023">
    <property type="protein sequence ID" value="OHF00873.1"/>
    <property type="molecule type" value="Genomic_DNA"/>
</dbReference>
<feature type="transmembrane region" description="Helical" evidence="1">
    <location>
        <begin position="128"/>
        <end position="149"/>
    </location>
</feature>
<dbReference type="STRING" id="1209926.A0A1G4BHR2"/>
<name>A0A1G4BHR2_9PEZI</name>
<feature type="transmembrane region" description="Helical" evidence="1">
    <location>
        <begin position="101"/>
        <end position="122"/>
    </location>
</feature>
<proteinExistence type="predicted"/>
<dbReference type="OrthoDB" id="4831964at2759"/>
<reference evidence="2 3" key="1">
    <citation type="submission" date="2016-09" db="EMBL/GenBank/DDBJ databases">
        <authorList>
            <person name="Capua I."/>
            <person name="De Benedictis P."/>
            <person name="Joannis T."/>
            <person name="Lombin L.H."/>
            <person name="Cattoli G."/>
        </authorList>
    </citation>
    <scope>NUCLEOTIDE SEQUENCE [LARGE SCALE GENOMIC DNA]</scope>
    <source>
        <strain evidence="2 3">IMI 309357</strain>
    </source>
</reference>
<evidence type="ECO:0000256" key="1">
    <source>
        <dbReference type="SAM" id="Phobius"/>
    </source>
</evidence>
<keyword evidence="3" id="KW-1185">Reference proteome</keyword>
<comment type="caution">
    <text evidence="2">The sequence shown here is derived from an EMBL/GenBank/DDBJ whole genome shotgun (WGS) entry which is preliminary data.</text>
</comment>
<keyword evidence="1" id="KW-0472">Membrane</keyword>
<organism evidence="2 3">
    <name type="scientific">Colletotrichum orchidophilum</name>
    <dbReference type="NCBI Taxonomy" id="1209926"/>
    <lineage>
        <taxon>Eukaryota</taxon>
        <taxon>Fungi</taxon>
        <taxon>Dikarya</taxon>
        <taxon>Ascomycota</taxon>
        <taxon>Pezizomycotina</taxon>
        <taxon>Sordariomycetes</taxon>
        <taxon>Hypocreomycetidae</taxon>
        <taxon>Glomerellales</taxon>
        <taxon>Glomerellaceae</taxon>
        <taxon>Colletotrichum</taxon>
    </lineage>
</organism>
<dbReference type="RefSeq" id="XP_022478015.1">
    <property type="nucleotide sequence ID" value="XM_022615350.1"/>
</dbReference>